<dbReference type="PANTHER" id="PTHR39200:SF1">
    <property type="entry name" value="AUTO-TRANSPORTER ADHESIN HEAD GIN DOMAIN-CONTAINING PROTEIN-RELATED"/>
    <property type="match status" value="1"/>
</dbReference>
<dbReference type="RefSeq" id="WP_240831621.1">
    <property type="nucleotide sequence ID" value="NZ_JAKWBL010000004.1"/>
</dbReference>
<evidence type="ECO:0000313" key="2">
    <source>
        <dbReference type="EMBL" id="MCH5599579.1"/>
    </source>
</evidence>
<dbReference type="EMBL" id="JAKWBL010000004">
    <property type="protein sequence ID" value="MCH5599579.1"/>
    <property type="molecule type" value="Genomic_DNA"/>
</dbReference>
<dbReference type="InterPro" id="IPR021255">
    <property type="entry name" value="DUF2807"/>
</dbReference>
<keyword evidence="3" id="KW-1185">Reference proteome</keyword>
<comment type="caution">
    <text evidence="2">The sequence shown here is derived from an EMBL/GenBank/DDBJ whole genome shotgun (WGS) entry which is preliminary data.</text>
</comment>
<evidence type="ECO:0000259" key="1">
    <source>
        <dbReference type="Pfam" id="PF10988"/>
    </source>
</evidence>
<organism evidence="2 3">
    <name type="scientific">Niabella ginsengisoli</name>
    <dbReference type="NCBI Taxonomy" id="522298"/>
    <lineage>
        <taxon>Bacteria</taxon>
        <taxon>Pseudomonadati</taxon>
        <taxon>Bacteroidota</taxon>
        <taxon>Chitinophagia</taxon>
        <taxon>Chitinophagales</taxon>
        <taxon>Chitinophagaceae</taxon>
        <taxon>Niabella</taxon>
    </lineage>
</organism>
<sequence>MKQLSFFAFAITLLIIAPGCKKVFPDGPAVKEARSVSDFTKIEAAFSGDVQFVQGATKSVEVEAAQNIQDYILTEVSGNTLILKTKPNINIKRGSVTIYVSNPDLVGATLSGSGNISINTDISTSAIDLRVSGSGNISLPKLTATTINANITGSGNISINGGATQTQEITISGNGNYHTNQMQSEQAKVKVTGSGEAKLWADDALDIKISGSGDVWYVGEPTINTSISGSGRVRKM</sequence>
<dbReference type="Gene3D" id="2.160.20.120">
    <property type="match status" value="1"/>
</dbReference>
<proteinExistence type="predicted"/>
<reference evidence="2 3" key="1">
    <citation type="submission" date="2022-02" db="EMBL/GenBank/DDBJ databases">
        <authorList>
            <person name="Min J."/>
        </authorList>
    </citation>
    <scope>NUCLEOTIDE SEQUENCE [LARGE SCALE GENOMIC DNA]</scope>
    <source>
        <strain evidence="2 3">GR10-1</strain>
    </source>
</reference>
<accession>A0ABS9SMG8</accession>
<protein>
    <submittedName>
        <fullName evidence="2">DUF2807 domain-containing protein</fullName>
    </submittedName>
</protein>
<dbReference type="PANTHER" id="PTHR39200">
    <property type="entry name" value="HYPOTHETICAL EXPORTED PROTEIN"/>
    <property type="match status" value="1"/>
</dbReference>
<feature type="domain" description="Putative auto-transporter adhesin head GIN" evidence="1">
    <location>
        <begin position="38"/>
        <end position="221"/>
    </location>
</feature>
<dbReference type="Pfam" id="PF10988">
    <property type="entry name" value="DUF2807"/>
    <property type="match status" value="1"/>
</dbReference>
<name>A0ABS9SMG8_9BACT</name>
<gene>
    <name evidence="2" type="ORF">MKP09_17535</name>
</gene>
<dbReference type="Proteomes" id="UP001202248">
    <property type="component" value="Unassembled WGS sequence"/>
</dbReference>
<evidence type="ECO:0000313" key="3">
    <source>
        <dbReference type="Proteomes" id="UP001202248"/>
    </source>
</evidence>